<keyword evidence="10" id="KW-1185">Reference proteome</keyword>
<feature type="transmembrane region" description="Helical" evidence="8">
    <location>
        <begin position="6"/>
        <end position="23"/>
    </location>
</feature>
<feature type="transmembrane region" description="Helical" evidence="8">
    <location>
        <begin position="160"/>
        <end position="178"/>
    </location>
</feature>
<keyword evidence="6 8" id="KW-0472">Membrane</keyword>
<evidence type="ECO:0000256" key="4">
    <source>
        <dbReference type="ARBA" id="ARBA00022692"/>
    </source>
</evidence>
<reference evidence="9 10" key="1">
    <citation type="submission" date="2018-11" db="EMBL/GenBank/DDBJ databases">
        <title>Draft genome sequence of Ferruginibacter sp. BO-59.</title>
        <authorList>
            <person name="Im W.T."/>
        </authorList>
    </citation>
    <scope>NUCLEOTIDE SEQUENCE [LARGE SCALE GENOMIC DNA]</scope>
    <source>
        <strain evidence="9 10">BO-59</strain>
    </source>
</reference>
<protein>
    <submittedName>
        <fullName evidence="9">Undecaprenyl/decaprenyl-phosphate alpha-N-acetylglucosaminyl 1-phosphate transferase</fullName>
    </submittedName>
</protein>
<dbReference type="AlphaFoldDB" id="A0A3M9NJK3"/>
<dbReference type="OrthoDB" id="9783652at2"/>
<keyword evidence="7" id="KW-0460">Magnesium</keyword>
<feature type="binding site" evidence="7">
    <location>
        <position position="212"/>
    </location>
    <ligand>
        <name>Mg(2+)</name>
        <dbReference type="ChEBI" id="CHEBI:18420"/>
    </ligand>
</feature>
<feature type="transmembrane region" description="Helical" evidence="8">
    <location>
        <begin position="295"/>
        <end position="314"/>
    </location>
</feature>
<evidence type="ECO:0000313" key="9">
    <source>
        <dbReference type="EMBL" id="RNI37969.1"/>
    </source>
</evidence>
<evidence type="ECO:0000256" key="1">
    <source>
        <dbReference type="ARBA" id="ARBA00004651"/>
    </source>
</evidence>
<feature type="transmembrane region" description="Helical" evidence="8">
    <location>
        <begin position="320"/>
        <end position="337"/>
    </location>
</feature>
<dbReference type="Proteomes" id="UP000267223">
    <property type="component" value="Unassembled WGS sequence"/>
</dbReference>
<dbReference type="CDD" id="cd06853">
    <property type="entry name" value="GT_WecA_like"/>
    <property type="match status" value="1"/>
</dbReference>
<sequence length="374" mass="40360">MENIIFSCALAFLITLFSIPVIIEVAKDKKLFDVPGGRKVHKVVIPTLGGLGIFAGFIIGTLLGVPASDSSVLQYFAAAIMIIFFMGIKDDILILTATKKFVGQLIAAGVIIKFGGIEINNFYGLLGVHEIPHTASFLISLFAIVVITNSFNLIDGVDGLAGSLGLLTSIIFGLYFYLSGELLYAVIAWSLAGSLAGFLIYNFSPAKIFMGDTGSLLIGLVNSILVIKFINIASNPGGAIPLPSAPALGFSILVIPLFDTLRVVSVRIIHRRSPFWPDRNHIHHFLLDMGLSHKAIALLLPTTNLLLVLMAYILRFEGSLVVFTALAGTSIVSVALIKYNKPRQKIMVTNGHLHEEPVLGTHKILTITEPLEQN</sequence>
<gene>
    <name evidence="9" type="ORF">EFY79_06975</name>
</gene>
<dbReference type="PANTHER" id="PTHR22926">
    <property type="entry name" value="PHOSPHO-N-ACETYLMURAMOYL-PENTAPEPTIDE-TRANSFERASE"/>
    <property type="match status" value="1"/>
</dbReference>
<feature type="transmembrane region" description="Helical" evidence="8">
    <location>
        <begin position="245"/>
        <end position="264"/>
    </location>
</feature>
<keyword evidence="3 9" id="KW-0808">Transferase</keyword>
<evidence type="ECO:0000256" key="6">
    <source>
        <dbReference type="ARBA" id="ARBA00023136"/>
    </source>
</evidence>
<dbReference type="InterPro" id="IPR018480">
    <property type="entry name" value="PNAcMuramoyl-5peptid_Trfase_CS"/>
</dbReference>
<feature type="transmembrane region" description="Helical" evidence="8">
    <location>
        <begin position="135"/>
        <end position="153"/>
    </location>
</feature>
<dbReference type="GO" id="GO:0005886">
    <property type="term" value="C:plasma membrane"/>
    <property type="evidence" value="ECO:0007669"/>
    <property type="project" value="UniProtKB-SubCell"/>
</dbReference>
<dbReference type="GO" id="GO:0009103">
    <property type="term" value="P:lipopolysaccharide biosynthetic process"/>
    <property type="evidence" value="ECO:0007669"/>
    <property type="project" value="TreeGrafter"/>
</dbReference>
<dbReference type="GO" id="GO:0016780">
    <property type="term" value="F:phosphotransferase activity, for other substituted phosphate groups"/>
    <property type="evidence" value="ECO:0007669"/>
    <property type="project" value="InterPro"/>
</dbReference>
<feature type="transmembrane region" description="Helical" evidence="8">
    <location>
        <begin position="43"/>
        <end position="66"/>
    </location>
</feature>
<evidence type="ECO:0000256" key="8">
    <source>
        <dbReference type="SAM" id="Phobius"/>
    </source>
</evidence>
<keyword evidence="2" id="KW-1003">Cell membrane</keyword>
<accession>A0A3M9NJK3</accession>
<evidence type="ECO:0000256" key="5">
    <source>
        <dbReference type="ARBA" id="ARBA00022989"/>
    </source>
</evidence>
<feature type="transmembrane region" description="Helical" evidence="8">
    <location>
        <begin position="101"/>
        <end position="123"/>
    </location>
</feature>
<keyword evidence="4 8" id="KW-0812">Transmembrane</keyword>
<name>A0A3M9NJK3_9BACT</name>
<keyword evidence="7" id="KW-0479">Metal-binding</keyword>
<dbReference type="EMBL" id="RJJR01000004">
    <property type="protein sequence ID" value="RNI37969.1"/>
    <property type="molecule type" value="Genomic_DNA"/>
</dbReference>
<organism evidence="9 10">
    <name type="scientific">Hanamia caeni</name>
    <dbReference type="NCBI Taxonomy" id="2294116"/>
    <lineage>
        <taxon>Bacteria</taxon>
        <taxon>Pseudomonadati</taxon>
        <taxon>Bacteroidota</taxon>
        <taxon>Chitinophagia</taxon>
        <taxon>Chitinophagales</taxon>
        <taxon>Chitinophagaceae</taxon>
        <taxon>Hanamia</taxon>
    </lineage>
</organism>
<feature type="transmembrane region" description="Helical" evidence="8">
    <location>
        <begin position="72"/>
        <end position="89"/>
    </location>
</feature>
<comment type="caution">
    <text evidence="9">The sequence shown here is derived from an EMBL/GenBank/DDBJ whole genome shotgun (WGS) entry which is preliminary data.</text>
</comment>
<evidence type="ECO:0000256" key="7">
    <source>
        <dbReference type="PIRSR" id="PIRSR600715-1"/>
    </source>
</evidence>
<proteinExistence type="predicted"/>
<dbReference type="GO" id="GO:0044038">
    <property type="term" value="P:cell wall macromolecule biosynthetic process"/>
    <property type="evidence" value="ECO:0007669"/>
    <property type="project" value="TreeGrafter"/>
</dbReference>
<evidence type="ECO:0000256" key="3">
    <source>
        <dbReference type="ARBA" id="ARBA00022679"/>
    </source>
</evidence>
<dbReference type="PROSITE" id="PS01348">
    <property type="entry name" value="MRAY_2"/>
    <property type="match status" value="1"/>
</dbReference>
<feature type="transmembrane region" description="Helical" evidence="8">
    <location>
        <begin position="215"/>
        <end position="233"/>
    </location>
</feature>
<dbReference type="PANTHER" id="PTHR22926:SF3">
    <property type="entry name" value="UNDECAPRENYL-PHOSPHATE ALPHA-N-ACETYLGLUCOSAMINYL 1-PHOSPHATE TRANSFERASE"/>
    <property type="match status" value="1"/>
</dbReference>
<dbReference type="Pfam" id="PF00953">
    <property type="entry name" value="Glycos_transf_4"/>
    <property type="match status" value="1"/>
</dbReference>
<feature type="binding site" evidence="7">
    <location>
        <position position="152"/>
    </location>
    <ligand>
        <name>Mg(2+)</name>
        <dbReference type="ChEBI" id="CHEBI:18420"/>
    </ligand>
</feature>
<feature type="transmembrane region" description="Helical" evidence="8">
    <location>
        <begin position="184"/>
        <end position="203"/>
    </location>
</feature>
<comment type="subcellular location">
    <subcellularLocation>
        <location evidence="1">Cell membrane</location>
        <topology evidence="1">Multi-pass membrane protein</topology>
    </subcellularLocation>
</comment>
<dbReference type="InterPro" id="IPR000715">
    <property type="entry name" value="Glycosyl_transferase_4"/>
</dbReference>
<dbReference type="RefSeq" id="WP_123119958.1">
    <property type="nucleotide sequence ID" value="NZ_RJJR01000004.1"/>
</dbReference>
<comment type="cofactor">
    <cofactor evidence="7">
        <name>Mg(2+)</name>
        <dbReference type="ChEBI" id="CHEBI:18420"/>
    </cofactor>
</comment>
<keyword evidence="5 8" id="KW-1133">Transmembrane helix</keyword>
<dbReference type="GO" id="GO:0046872">
    <property type="term" value="F:metal ion binding"/>
    <property type="evidence" value="ECO:0007669"/>
    <property type="project" value="UniProtKB-KW"/>
</dbReference>
<evidence type="ECO:0000313" key="10">
    <source>
        <dbReference type="Proteomes" id="UP000267223"/>
    </source>
</evidence>
<evidence type="ECO:0000256" key="2">
    <source>
        <dbReference type="ARBA" id="ARBA00022475"/>
    </source>
</evidence>
<dbReference type="GO" id="GO:0071555">
    <property type="term" value="P:cell wall organization"/>
    <property type="evidence" value="ECO:0007669"/>
    <property type="project" value="TreeGrafter"/>
</dbReference>